<protein>
    <submittedName>
        <fullName evidence="1">Uncharacterized protein</fullName>
    </submittedName>
</protein>
<name>A0A8T2D982_9BRAS</name>
<comment type="caution">
    <text evidence="1">The sequence shown here is derived from an EMBL/GenBank/DDBJ whole genome shotgun (WGS) entry which is preliminary data.</text>
</comment>
<reference evidence="1 2" key="1">
    <citation type="submission" date="2020-12" db="EMBL/GenBank/DDBJ databases">
        <title>Concerted genomic and epigenomic changes stabilize Arabidopsis allopolyploids.</title>
        <authorList>
            <person name="Chen Z."/>
        </authorList>
    </citation>
    <scope>NUCLEOTIDE SEQUENCE [LARGE SCALE GENOMIC DNA]</scope>
    <source>
        <strain evidence="1">Allo738</strain>
        <tissue evidence="1">Leaf</tissue>
    </source>
</reference>
<proteinExistence type="predicted"/>
<dbReference type="EMBL" id="JAEFBK010000005">
    <property type="protein sequence ID" value="KAG7605634.1"/>
    <property type="molecule type" value="Genomic_DNA"/>
</dbReference>
<keyword evidence="2" id="KW-1185">Reference proteome</keyword>
<evidence type="ECO:0000313" key="2">
    <source>
        <dbReference type="Proteomes" id="UP000694240"/>
    </source>
</evidence>
<dbReference type="AlphaFoldDB" id="A0A8T2D982"/>
<accession>A0A8T2D982</accession>
<sequence>MPKISVGGGLLEIHQRHKRHDVCGTWETKRLENVYIYHPLLYKIARHEDDKILIHMGVINIDSSGEECFKDAMRDICKYANNVDGEMTIVAN</sequence>
<evidence type="ECO:0000313" key="1">
    <source>
        <dbReference type="EMBL" id="KAG7605634.1"/>
    </source>
</evidence>
<organism evidence="1 2">
    <name type="scientific">Arabidopsis thaliana x Arabidopsis arenosa</name>
    <dbReference type="NCBI Taxonomy" id="1240361"/>
    <lineage>
        <taxon>Eukaryota</taxon>
        <taxon>Viridiplantae</taxon>
        <taxon>Streptophyta</taxon>
        <taxon>Embryophyta</taxon>
        <taxon>Tracheophyta</taxon>
        <taxon>Spermatophyta</taxon>
        <taxon>Magnoliopsida</taxon>
        <taxon>eudicotyledons</taxon>
        <taxon>Gunneridae</taxon>
        <taxon>Pentapetalae</taxon>
        <taxon>rosids</taxon>
        <taxon>malvids</taxon>
        <taxon>Brassicales</taxon>
        <taxon>Brassicaceae</taxon>
        <taxon>Camelineae</taxon>
        <taxon>Arabidopsis</taxon>
    </lineage>
</organism>
<dbReference type="Proteomes" id="UP000694240">
    <property type="component" value="Chromosome 5"/>
</dbReference>
<gene>
    <name evidence="1" type="ORF">ISN45_At05g046300</name>
</gene>